<comment type="caution">
    <text evidence="2">The sequence shown here is derived from an EMBL/GenBank/DDBJ whole genome shotgun (WGS) entry which is preliminary data.</text>
</comment>
<name>A0A9X1LH10_9FLAO</name>
<reference evidence="2" key="1">
    <citation type="submission" date="2021-10" db="EMBL/GenBank/DDBJ databases">
        <title>Gramella sp. ASW11-100T, isolated from marine sediment.</title>
        <authorList>
            <person name="Xia C."/>
        </authorList>
    </citation>
    <scope>NUCLEOTIDE SEQUENCE</scope>
    <source>
        <strain evidence="2">ASW11-100</strain>
    </source>
</reference>
<sequence>MKKLLLPAFILLFCFNVQAQQEDEDGERNKETGFLKDENLGKNELSINALTLIAVGALDISYERNINEDSSWSTEFWVQFNEEIADEFYRDIAITGKYKHFFSSNYARGFYVHAFGMISNGDYGEELYYVGDQLVEQEEMKFTDFALGFGIGGKLISSGGFKADFSGGIGRNLFNSNSPTIVGQIMVNLGYRF</sequence>
<evidence type="ECO:0000313" key="2">
    <source>
        <dbReference type="EMBL" id="MCB7480197.1"/>
    </source>
</evidence>
<organism evidence="2 3">
    <name type="scientific">Christiangramia sediminis</name>
    <dbReference type="NCBI Taxonomy" id="2881336"/>
    <lineage>
        <taxon>Bacteria</taxon>
        <taxon>Pseudomonadati</taxon>
        <taxon>Bacteroidota</taxon>
        <taxon>Flavobacteriia</taxon>
        <taxon>Flavobacteriales</taxon>
        <taxon>Flavobacteriaceae</taxon>
        <taxon>Christiangramia</taxon>
    </lineage>
</organism>
<gene>
    <name evidence="2" type="ORF">LGQ90_02865</name>
</gene>
<protein>
    <recommendedName>
        <fullName evidence="4">DUF3575 domain-containing protein</fullName>
    </recommendedName>
</protein>
<evidence type="ECO:0000313" key="3">
    <source>
        <dbReference type="Proteomes" id="UP001139414"/>
    </source>
</evidence>
<dbReference type="AlphaFoldDB" id="A0A9X1LH10"/>
<proteinExistence type="predicted"/>
<dbReference type="EMBL" id="JAJBZG010000001">
    <property type="protein sequence ID" value="MCB7480197.1"/>
    <property type="molecule type" value="Genomic_DNA"/>
</dbReference>
<feature type="chain" id="PRO_5040887456" description="DUF3575 domain-containing protein" evidence="1">
    <location>
        <begin position="20"/>
        <end position="193"/>
    </location>
</feature>
<evidence type="ECO:0008006" key="4">
    <source>
        <dbReference type="Google" id="ProtNLM"/>
    </source>
</evidence>
<dbReference type="Proteomes" id="UP001139414">
    <property type="component" value="Unassembled WGS sequence"/>
</dbReference>
<keyword evidence="3" id="KW-1185">Reference proteome</keyword>
<evidence type="ECO:0000256" key="1">
    <source>
        <dbReference type="SAM" id="SignalP"/>
    </source>
</evidence>
<feature type="signal peptide" evidence="1">
    <location>
        <begin position="1"/>
        <end position="19"/>
    </location>
</feature>
<dbReference type="RefSeq" id="WP_229337925.1">
    <property type="nucleotide sequence ID" value="NZ_JAJBZG010000001.1"/>
</dbReference>
<accession>A0A9X1LH10</accession>
<keyword evidence="1" id="KW-0732">Signal</keyword>